<proteinExistence type="predicted"/>
<sequence length="567" mass="61742">MSNPNDDTFLPSGSHPHPYDLAQIRFLDSFGPSGASLFETYRRSRVLAAGSGTFLLALATSLLESGLSNLDVLVTEPDQTDRKQLTELAKRVRPWDPVAGVEIAVLEQPDIHGLQASLRPFDLILYASMDENASELVRFQDACLAAGKVLIPALLTDRYGLAGPVVSPESPHDWESAWFRVHETALAGNCTTTVPCPATAEKLLSAIVVFEGLKVTTQVMEPEGRGQLYVLDPVTCEGSWHRFDPHPAVRGITAARLIIDLDHRLNVPYGTGDEWWSFLQRLTSPVMGVFHFWDEGLLSQLPLAQCRVQPADPLTRGPAGLLPELTGVGLTHEEARREAGLLGAEAYVSRMTGAITGMTRPGNGQEHGYAGPPLVFTSIGAGTTPAEGIGRGIQTWLQQELADRLQAGPSRAQLLELDFVEDEVCRYELQALIHLYGTPVIARCEDLHGFPVIGVGTGGTWFASPGLHLTLALRRALQLALEYASSPASSSSVLRRQSAGLVLEEERHALTVPAWQQTQLTETVRHALQVLEQHQRSLAVFEINLEPFVPGEPVEVFGLQIKEVPSL</sequence>
<reference evidence="1 2" key="1">
    <citation type="submission" date="2024-04" db="EMBL/GenBank/DDBJ databases">
        <title>draft genome sequnece of Paenibacillus filicis.</title>
        <authorList>
            <person name="Kim D.-U."/>
        </authorList>
    </citation>
    <scope>NUCLEOTIDE SEQUENCE [LARGE SCALE GENOMIC DNA]</scope>
    <source>
        <strain evidence="1 2">KACC14197</strain>
    </source>
</reference>
<keyword evidence="2" id="KW-1185">Reference proteome</keyword>
<name>A0ABU9DXX3_9BACL</name>
<comment type="caution">
    <text evidence="1">The sequence shown here is derived from an EMBL/GenBank/DDBJ whole genome shotgun (WGS) entry which is preliminary data.</text>
</comment>
<dbReference type="Gene3D" id="3.40.50.720">
    <property type="entry name" value="NAD(P)-binding Rossmann-like Domain"/>
    <property type="match status" value="1"/>
</dbReference>
<gene>
    <name evidence="1" type="ORF">WMW72_32505</name>
</gene>
<dbReference type="RefSeq" id="WP_341419751.1">
    <property type="nucleotide sequence ID" value="NZ_JBBPCC010000033.1"/>
</dbReference>
<evidence type="ECO:0000313" key="1">
    <source>
        <dbReference type="EMBL" id="MEK8132613.1"/>
    </source>
</evidence>
<organism evidence="1 2">
    <name type="scientific">Paenibacillus filicis</name>
    <dbReference type="NCBI Taxonomy" id="669464"/>
    <lineage>
        <taxon>Bacteria</taxon>
        <taxon>Bacillati</taxon>
        <taxon>Bacillota</taxon>
        <taxon>Bacilli</taxon>
        <taxon>Bacillales</taxon>
        <taxon>Paenibacillaceae</taxon>
        <taxon>Paenibacillus</taxon>
    </lineage>
</organism>
<dbReference type="Proteomes" id="UP001469365">
    <property type="component" value="Unassembled WGS sequence"/>
</dbReference>
<protein>
    <submittedName>
        <fullName evidence="1">Bacteriocin maturation protein</fullName>
    </submittedName>
</protein>
<evidence type="ECO:0000313" key="2">
    <source>
        <dbReference type="Proteomes" id="UP001469365"/>
    </source>
</evidence>
<dbReference type="EMBL" id="JBBPCC010000033">
    <property type="protein sequence ID" value="MEK8132613.1"/>
    <property type="molecule type" value="Genomic_DNA"/>
</dbReference>
<accession>A0ABU9DXX3</accession>